<dbReference type="Proteomes" id="UP000002668">
    <property type="component" value="Genome"/>
</dbReference>
<organism evidence="2">
    <name type="scientific">Leptosphaeria maculans (strain JN3 / isolate v23.1.3 / race Av1-4-5-6-7-8)</name>
    <name type="common">Blackleg fungus</name>
    <name type="synonym">Phoma lingam</name>
    <dbReference type="NCBI Taxonomy" id="985895"/>
    <lineage>
        <taxon>Eukaryota</taxon>
        <taxon>Fungi</taxon>
        <taxon>Dikarya</taxon>
        <taxon>Ascomycota</taxon>
        <taxon>Pezizomycotina</taxon>
        <taxon>Dothideomycetes</taxon>
        <taxon>Pleosporomycetidae</taxon>
        <taxon>Pleosporales</taxon>
        <taxon>Pleosporineae</taxon>
        <taxon>Leptosphaeriaceae</taxon>
        <taxon>Plenodomus</taxon>
        <taxon>Plenodomus lingam/Leptosphaeria maculans species complex</taxon>
    </lineage>
</organism>
<dbReference type="EMBL" id="FP929094">
    <property type="protein sequence ID" value="CBX92298.1"/>
    <property type="molecule type" value="Genomic_DNA"/>
</dbReference>
<evidence type="ECO:0000313" key="2">
    <source>
        <dbReference type="Proteomes" id="UP000002668"/>
    </source>
</evidence>
<dbReference type="InParanoid" id="E4ZLD9"/>
<name>E4ZLD9_LEPMJ</name>
<sequence length="47" mass="5288">MSRLETRSPVDEAFAAVWLAARFVDSERLFLQAVSFRLSGGKRTIVC</sequence>
<proteinExistence type="predicted"/>
<gene>
    <name evidence="1" type="ORF">LEMA_P050040.1</name>
</gene>
<dbReference type="VEuPathDB" id="FungiDB:LEMA_P050040.1"/>
<dbReference type="AlphaFoldDB" id="E4ZLD9"/>
<accession>E4ZLD9</accession>
<evidence type="ECO:0000313" key="1">
    <source>
        <dbReference type="EMBL" id="CBX92298.1"/>
    </source>
</evidence>
<protein>
    <submittedName>
        <fullName evidence="1">Predicted protein</fullName>
    </submittedName>
</protein>
<reference evidence="2" key="1">
    <citation type="journal article" date="2011" name="Nat. Commun.">
        <title>Effector diversification within compartments of the Leptosphaeria maculans genome affected by Repeat-Induced Point mutations.</title>
        <authorList>
            <person name="Rouxel T."/>
            <person name="Grandaubert J."/>
            <person name="Hane J.K."/>
            <person name="Hoede C."/>
            <person name="van de Wouw A.P."/>
            <person name="Couloux A."/>
            <person name="Dominguez V."/>
            <person name="Anthouard V."/>
            <person name="Bally P."/>
            <person name="Bourras S."/>
            <person name="Cozijnsen A.J."/>
            <person name="Ciuffetti L.M."/>
            <person name="Degrave A."/>
            <person name="Dilmaghani A."/>
            <person name="Duret L."/>
            <person name="Fudal I."/>
            <person name="Goodwin S.B."/>
            <person name="Gout L."/>
            <person name="Glaser N."/>
            <person name="Linglin J."/>
            <person name="Kema G.H.J."/>
            <person name="Lapalu N."/>
            <person name="Lawrence C.B."/>
            <person name="May K."/>
            <person name="Meyer M."/>
            <person name="Ollivier B."/>
            <person name="Poulain J."/>
            <person name="Schoch C.L."/>
            <person name="Simon A."/>
            <person name="Spatafora J.W."/>
            <person name="Stachowiak A."/>
            <person name="Turgeon B.G."/>
            <person name="Tyler B.M."/>
            <person name="Vincent D."/>
            <person name="Weissenbach J."/>
            <person name="Amselem J."/>
            <person name="Quesneville H."/>
            <person name="Oliver R.P."/>
            <person name="Wincker P."/>
            <person name="Balesdent M.-H."/>
            <person name="Howlett B.J."/>
        </authorList>
    </citation>
    <scope>NUCLEOTIDE SEQUENCE [LARGE SCALE GENOMIC DNA]</scope>
    <source>
        <strain evidence="2">JN3 / isolate v23.1.3 / race Av1-4-5-6-7-8</strain>
    </source>
</reference>
<dbReference type="HOGENOM" id="CLU_3175519_0_0_1"/>
<keyword evidence="2" id="KW-1185">Reference proteome</keyword>